<accession>A0ABR4KQS3</accession>
<evidence type="ECO:0000313" key="2">
    <source>
        <dbReference type="EMBL" id="KAL2854625.1"/>
    </source>
</evidence>
<comment type="caution">
    <text evidence="2">The sequence shown here is derived from an EMBL/GenBank/DDBJ whole genome shotgun (WGS) entry which is preliminary data.</text>
</comment>
<name>A0ABR4KQS3_9EURO</name>
<feature type="region of interest" description="Disordered" evidence="1">
    <location>
        <begin position="130"/>
        <end position="153"/>
    </location>
</feature>
<feature type="compositionally biased region" description="Basic and acidic residues" evidence="1">
    <location>
        <begin position="196"/>
        <end position="206"/>
    </location>
</feature>
<evidence type="ECO:0000313" key="3">
    <source>
        <dbReference type="Proteomes" id="UP001610444"/>
    </source>
</evidence>
<dbReference type="EMBL" id="JBFXLR010000011">
    <property type="protein sequence ID" value="KAL2854625.1"/>
    <property type="molecule type" value="Genomic_DNA"/>
</dbReference>
<dbReference type="GeneID" id="98154604"/>
<organism evidence="2 3">
    <name type="scientific">Aspergillus pseudodeflectus</name>
    <dbReference type="NCBI Taxonomy" id="176178"/>
    <lineage>
        <taxon>Eukaryota</taxon>
        <taxon>Fungi</taxon>
        <taxon>Dikarya</taxon>
        <taxon>Ascomycota</taxon>
        <taxon>Pezizomycotina</taxon>
        <taxon>Eurotiomycetes</taxon>
        <taxon>Eurotiomycetidae</taxon>
        <taxon>Eurotiales</taxon>
        <taxon>Aspergillaceae</taxon>
        <taxon>Aspergillus</taxon>
        <taxon>Aspergillus subgen. Nidulantes</taxon>
    </lineage>
</organism>
<reference evidence="2 3" key="1">
    <citation type="submission" date="2024-07" db="EMBL/GenBank/DDBJ databases">
        <title>Section-level genome sequencing and comparative genomics of Aspergillus sections Usti and Cavernicolus.</title>
        <authorList>
            <consortium name="Lawrence Berkeley National Laboratory"/>
            <person name="Nybo J.L."/>
            <person name="Vesth T.C."/>
            <person name="Theobald S."/>
            <person name="Frisvad J.C."/>
            <person name="Larsen T.O."/>
            <person name="Kjaerboelling I."/>
            <person name="Rothschild-Mancinelli K."/>
            <person name="Lyhne E.K."/>
            <person name="Kogle M.E."/>
            <person name="Barry K."/>
            <person name="Clum A."/>
            <person name="Na H."/>
            <person name="Ledsgaard L."/>
            <person name="Lin J."/>
            <person name="Lipzen A."/>
            <person name="Kuo A."/>
            <person name="Riley R."/>
            <person name="Mondo S."/>
            <person name="LaButti K."/>
            <person name="Haridas S."/>
            <person name="Pangalinan J."/>
            <person name="Salamov A.A."/>
            <person name="Simmons B.A."/>
            <person name="Magnuson J.K."/>
            <person name="Chen J."/>
            <person name="Drula E."/>
            <person name="Henrissat B."/>
            <person name="Wiebenga A."/>
            <person name="Lubbers R.J."/>
            <person name="Gomes A.C."/>
            <person name="Macurrencykelacurrency M.R."/>
            <person name="Stajich J."/>
            <person name="Grigoriev I.V."/>
            <person name="Mortensen U.H."/>
            <person name="De vries R.P."/>
            <person name="Baker S.E."/>
            <person name="Andersen M.R."/>
        </authorList>
    </citation>
    <scope>NUCLEOTIDE SEQUENCE [LARGE SCALE GENOMIC DNA]</scope>
    <source>
        <strain evidence="2 3">CBS 756.74</strain>
    </source>
</reference>
<feature type="region of interest" description="Disordered" evidence="1">
    <location>
        <begin position="24"/>
        <end position="59"/>
    </location>
</feature>
<dbReference type="Proteomes" id="UP001610444">
    <property type="component" value="Unassembled WGS sequence"/>
</dbReference>
<keyword evidence="3" id="KW-1185">Reference proteome</keyword>
<feature type="compositionally biased region" description="Basic and acidic residues" evidence="1">
    <location>
        <begin position="42"/>
        <end position="51"/>
    </location>
</feature>
<sequence>MPSERLLSPPLEYGSDRALTAQKGNTRILGAENNGFGSLKDSSVEKGHETTDSIETAPDKASPFTSEFFSDLAKAIIRSFPFEQFAKDHACEVNDVVQAIQATIVEPFSKPLGQAHKDQGSLGLKQALPSRTGEVKQTPGHAEGRAVPTTPGNKGLLYSQGLVDRGSARRKTLVPLGVGRTLVYQDIYGNYIPVRPVKDSPPDPRQYKRRKVKNGRQDLRYAPIDRPLETPQR</sequence>
<gene>
    <name evidence="2" type="ORF">BJX68DRAFT_232106</name>
</gene>
<dbReference type="RefSeq" id="XP_070901489.1">
    <property type="nucleotide sequence ID" value="XM_071039440.1"/>
</dbReference>
<protein>
    <submittedName>
        <fullName evidence="2">Uncharacterized protein</fullName>
    </submittedName>
</protein>
<proteinExistence type="predicted"/>
<feature type="region of interest" description="Disordered" evidence="1">
    <location>
        <begin position="195"/>
        <end position="233"/>
    </location>
</feature>
<evidence type="ECO:0000256" key="1">
    <source>
        <dbReference type="SAM" id="MobiDB-lite"/>
    </source>
</evidence>